<comment type="subcellular location">
    <subcellularLocation>
        <location evidence="1">Nucleus</location>
    </subcellularLocation>
</comment>
<feature type="domain" description="Zn(2)-C6 fungal-type" evidence="4">
    <location>
        <begin position="69"/>
        <end position="99"/>
    </location>
</feature>
<dbReference type="InterPro" id="IPR036864">
    <property type="entry name" value="Zn2-C6_fun-type_DNA-bd_sf"/>
</dbReference>
<dbReference type="EMBL" id="BOLY01000002">
    <property type="protein sequence ID" value="GIZ39512.1"/>
    <property type="molecule type" value="Genomic_DNA"/>
</dbReference>
<evidence type="ECO:0000256" key="2">
    <source>
        <dbReference type="ARBA" id="ARBA00023242"/>
    </source>
</evidence>
<dbReference type="Proteomes" id="UP000825890">
    <property type="component" value="Unassembled WGS sequence"/>
</dbReference>
<dbReference type="PANTHER" id="PTHR31001:SF81">
    <property type="entry name" value="ZN(II)2CYS6 TRANSCRIPTION FACTOR"/>
    <property type="match status" value="1"/>
</dbReference>
<gene>
    <name evidence="5" type="ORF">CKM354_000289400</name>
</gene>
<dbReference type="CDD" id="cd00067">
    <property type="entry name" value="GAL4"/>
    <property type="match status" value="1"/>
</dbReference>
<feature type="compositionally biased region" description="Low complexity" evidence="3">
    <location>
        <begin position="144"/>
        <end position="160"/>
    </location>
</feature>
<dbReference type="AlphaFoldDB" id="A0A9P3FD81"/>
<comment type="caution">
    <text evidence="5">The sequence shown here is derived from an EMBL/GenBank/DDBJ whole genome shotgun (WGS) entry which is preliminary data.</text>
</comment>
<dbReference type="Pfam" id="PF00172">
    <property type="entry name" value="Zn_clus"/>
    <property type="match status" value="1"/>
</dbReference>
<dbReference type="PROSITE" id="PS50048">
    <property type="entry name" value="ZN2_CY6_FUNGAL_2"/>
    <property type="match status" value="1"/>
</dbReference>
<dbReference type="GeneID" id="68288469"/>
<dbReference type="Gene3D" id="4.10.240.10">
    <property type="entry name" value="Zn(2)-C6 fungal-type DNA-binding domain"/>
    <property type="match status" value="1"/>
</dbReference>
<protein>
    <recommendedName>
        <fullName evidence="4">Zn(2)-C6 fungal-type domain-containing protein</fullName>
    </recommendedName>
</protein>
<name>A0A9P3FD81_9PEZI</name>
<dbReference type="GO" id="GO:0000981">
    <property type="term" value="F:DNA-binding transcription factor activity, RNA polymerase II-specific"/>
    <property type="evidence" value="ECO:0007669"/>
    <property type="project" value="InterPro"/>
</dbReference>
<evidence type="ECO:0000256" key="3">
    <source>
        <dbReference type="SAM" id="MobiDB-lite"/>
    </source>
</evidence>
<dbReference type="InterPro" id="IPR001138">
    <property type="entry name" value="Zn2Cys6_DnaBD"/>
</dbReference>
<dbReference type="GO" id="GO:0005634">
    <property type="term" value="C:nucleus"/>
    <property type="evidence" value="ECO:0007669"/>
    <property type="project" value="UniProtKB-SubCell"/>
</dbReference>
<evidence type="ECO:0000313" key="5">
    <source>
        <dbReference type="EMBL" id="GIZ39512.1"/>
    </source>
</evidence>
<accession>A0A9P3FD81</accession>
<feature type="region of interest" description="Disordered" evidence="3">
    <location>
        <begin position="109"/>
        <end position="160"/>
    </location>
</feature>
<dbReference type="CDD" id="cd12148">
    <property type="entry name" value="fungal_TF_MHR"/>
    <property type="match status" value="1"/>
</dbReference>
<reference evidence="5 6" key="1">
    <citation type="submission" date="2021-01" db="EMBL/GenBank/DDBJ databases">
        <title>Cercospora kikuchii MAFF 305040 whole genome shotgun sequence.</title>
        <authorList>
            <person name="Kashiwa T."/>
            <person name="Suzuki T."/>
        </authorList>
    </citation>
    <scope>NUCLEOTIDE SEQUENCE [LARGE SCALE GENOMIC DNA]</scope>
    <source>
        <strain evidence="5 6">MAFF 305040</strain>
    </source>
</reference>
<feature type="region of interest" description="Disordered" evidence="3">
    <location>
        <begin position="172"/>
        <end position="196"/>
    </location>
</feature>
<evidence type="ECO:0000256" key="1">
    <source>
        <dbReference type="ARBA" id="ARBA00004123"/>
    </source>
</evidence>
<dbReference type="OrthoDB" id="3525185at2759"/>
<sequence length="666" mass="73414">MQSDGHNGAYPSGTSFEADVFYALQSLVPRTNHLDGSNPVLERTTTIQQPTGSPPSPRAPKTRFKPTLNCDQCVQRKTKCDRARPSCLGCIRRAQSCTYNALAEILHASAPTERKSKRQKTGHESQHHDSPEQNSASASHDIHSGPAHSSHSGGSTPPHSMVIHTALNLVQHPAPQPNSAAPALRTKSPSQRRNIQPAPLARSVALPPQSTAAWHSVLPTLMEAPADHPFRDRDSAGISQIMKAMPSKIQASRLCDIYIRDIDPILPVLSSHDFLEAHEAFWTDSVCDRSQCDPMQLALFLGVYACAAQQSPDMDQHDQAQMFLSACHEALGLSNYLQLHSIGRAQVLLLISHYFINDGRLIEAWTLAGLNQRQACSLALGHASSRTQACGNSEEWQGAQLWDALCHQDNMLACLLKMPRSIIRGVHGPILGSDLVAEGQRLNEQSHERTQAATDRRYHTALSKIGAVASEHICSTTEAVSSTATTKVADARRVIDLLQATFDSFEAPFQNLDSFWVQSQEDSRVARQGVELMSVFHFYMMLALHISEEIATAIPSDELVHCFHEGLAAFFALSDLDPNAARKWSICHTLSYIQAVALGRFLGRMSLDESNRGPSKRRDPLLMLAKSVFDRYLEALTRESNRDGMLEPAADRVRHLKELRSSIRAV</sequence>
<dbReference type="SUPFAM" id="SSF57701">
    <property type="entry name" value="Zn2/Cys6 DNA-binding domain"/>
    <property type="match status" value="1"/>
</dbReference>
<organism evidence="5 6">
    <name type="scientific">Cercospora kikuchii</name>
    <dbReference type="NCBI Taxonomy" id="84275"/>
    <lineage>
        <taxon>Eukaryota</taxon>
        <taxon>Fungi</taxon>
        <taxon>Dikarya</taxon>
        <taxon>Ascomycota</taxon>
        <taxon>Pezizomycotina</taxon>
        <taxon>Dothideomycetes</taxon>
        <taxon>Dothideomycetidae</taxon>
        <taxon>Mycosphaerellales</taxon>
        <taxon>Mycosphaerellaceae</taxon>
        <taxon>Cercospora</taxon>
    </lineage>
</organism>
<feature type="compositionally biased region" description="Basic and acidic residues" evidence="3">
    <location>
        <begin position="121"/>
        <end position="131"/>
    </location>
</feature>
<dbReference type="InterPro" id="IPR050613">
    <property type="entry name" value="Sec_Metabolite_Reg"/>
</dbReference>
<proteinExistence type="predicted"/>
<dbReference type="RefSeq" id="XP_044653999.1">
    <property type="nucleotide sequence ID" value="XM_044798064.1"/>
</dbReference>
<dbReference type="PANTHER" id="PTHR31001">
    <property type="entry name" value="UNCHARACTERIZED TRANSCRIPTIONAL REGULATORY PROTEIN"/>
    <property type="match status" value="1"/>
</dbReference>
<feature type="region of interest" description="Disordered" evidence="3">
    <location>
        <begin position="43"/>
        <end position="65"/>
    </location>
</feature>
<evidence type="ECO:0000259" key="4">
    <source>
        <dbReference type="PROSITE" id="PS50048"/>
    </source>
</evidence>
<dbReference type="SMART" id="SM00066">
    <property type="entry name" value="GAL4"/>
    <property type="match status" value="1"/>
</dbReference>
<dbReference type="GO" id="GO:0008270">
    <property type="term" value="F:zinc ion binding"/>
    <property type="evidence" value="ECO:0007669"/>
    <property type="project" value="InterPro"/>
</dbReference>
<keyword evidence="2" id="KW-0539">Nucleus</keyword>
<keyword evidence="6" id="KW-1185">Reference proteome</keyword>
<evidence type="ECO:0000313" key="6">
    <source>
        <dbReference type="Proteomes" id="UP000825890"/>
    </source>
</evidence>